<dbReference type="RefSeq" id="WP_106991187.1">
    <property type="nucleotide sequence ID" value="NZ_JAVEVW010000059.1"/>
</dbReference>
<evidence type="ECO:0008006" key="4">
    <source>
        <dbReference type="Google" id="ProtNLM"/>
    </source>
</evidence>
<gene>
    <name evidence="2" type="ORF">C6N40_11550</name>
</gene>
<protein>
    <recommendedName>
        <fullName evidence="4">SoxR reducing system RseC family protein</fullName>
    </recommendedName>
</protein>
<organism evidence="2 3">
    <name type="scientific">Arenimonas caeni</name>
    <dbReference type="NCBI Taxonomy" id="2058085"/>
    <lineage>
        <taxon>Bacteria</taxon>
        <taxon>Pseudomonadati</taxon>
        <taxon>Pseudomonadota</taxon>
        <taxon>Gammaproteobacteria</taxon>
        <taxon>Lysobacterales</taxon>
        <taxon>Lysobacteraceae</taxon>
        <taxon>Arenimonas</taxon>
    </lineage>
</organism>
<evidence type="ECO:0000313" key="3">
    <source>
        <dbReference type="Proteomes" id="UP000241736"/>
    </source>
</evidence>
<keyword evidence="3" id="KW-1185">Reference proteome</keyword>
<keyword evidence="1" id="KW-0812">Transmembrane</keyword>
<dbReference type="OrthoDB" id="9902002at2"/>
<comment type="caution">
    <text evidence="2">The sequence shown here is derived from an EMBL/GenBank/DDBJ whole genome shotgun (WGS) entry which is preliminary data.</text>
</comment>
<evidence type="ECO:0000256" key="1">
    <source>
        <dbReference type="SAM" id="Phobius"/>
    </source>
</evidence>
<keyword evidence="1" id="KW-1133">Transmembrane helix</keyword>
<name>A0A2P6M6I3_9GAMM</name>
<feature type="transmembrane region" description="Helical" evidence="1">
    <location>
        <begin position="107"/>
        <end position="124"/>
    </location>
</feature>
<dbReference type="EMBL" id="PVLF01000020">
    <property type="protein sequence ID" value="PRH81596.1"/>
    <property type="molecule type" value="Genomic_DNA"/>
</dbReference>
<reference evidence="2 3" key="1">
    <citation type="submission" date="2018-03" db="EMBL/GenBank/DDBJ databases">
        <title>Arenimonas caeni sp. nov., isolated from activated sludge.</title>
        <authorList>
            <person name="Liu H."/>
        </authorList>
    </citation>
    <scope>NUCLEOTIDE SEQUENCE [LARGE SCALE GENOMIC DNA]</scope>
    <source>
        <strain evidence="3">z29</strain>
    </source>
</reference>
<evidence type="ECO:0000313" key="2">
    <source>
        <dbReference type="EMBL" id="PRH81596.1"/>
    </source>
</evidence>
<proteinExistence type="predicted"/>
<accession>A0A2P6M6I3</accession>
<dbReference type="Pfam" id="PF04246">
    <property type="entry name" value="RseC_MucC"/>
    <property type="match status" value="1"/>
</dbReference>
<keyword evidence="1" id="KW-0472">Membrane</keyword>
<dbReference type="Proteomes" id="UP000241736">
    <property type="component" value="Unassembled WGS sequence"/>
</dbReference>
<sequence>MAEREAVVVSCAGGRLGLRLLGSACDGCVGGCGGRCNLFAGDGQGVVELEVPADARHPPGQRLRVAMDDAALRRAAWRGYGRVLLGLLAGAAAGQALGLWLGRHADALSLAGLVLGTFLVARFSKPRLPGPVLLPARAHDNPENTTES</sequence>
<feature type="transmembrane region" description="Helical" evidence="1">
    <location>
        <begin position="83"/>
        <end position="101"/>
    </location>
</feature>
<dbReference type="AlphaFoldDB" id="A0A2P6M6I3"/>